<dbReference type="Gene3D" id="1.50.10.20">
    <property type="match status" value="2"/>
</dbReference>
<sequence>MQIIPLSEELKKRIDLLCREQKDDGSWQYCFEGPVMTDAYMIILLRSLEVDNEPLIQQLTERLLTKQGPNGIWKVYPNERSGNLSATVEAVIALWYSQYADVNNDSMKKAYAFIRAHGGLKKTGLLTKTFLAMNGLYPWPRFPLNPALLILLPRFSPVNFYSFSSYARAHFAPALAAFEHRHAIKRPSLPDPSILEVRDDHSYWPEIDTLFSDKHLFPASFFNNELYKLSEMPQERLTLADQRIEEYILSHIEANGTLLSYASSTFFMIYGLLALDYQKDAPIILKAIAGIESLIWDEATLIHVQNSPSKIWDTGLMSYALKEAGCSIDDPPLKEAAHYLLDKQQHVLGDWVYHNRNTKAGGWGFSASNSLHPDLDDTQVALRTIQSFSSQSEAFTESYQRGITWLLSMQNHDGGWAAFEKNTDSRLISLLPIANIKRAAIDPSTPDITGRVLHALGTLNKDSQHLYQTRAAISWLKKVQEQDGSWYGRWGVCYIYGTWAAITGLCSVGVPTEEPVIQKALLWLLTLQHEDGGWGESCESDVAGHYMPLSFSTVVQTAWATDALIAICDKPNDAINRGIEYLLTSSKTDALYPTGSGLPGAFYIHYHGYPKYWPLLTLAHYHNKYEKG</sequence>
<dbReference type="Pfam" id="PF13249">
    <property type="entry name" value="SQHop_cyclase_N"/>
    <property type="match status" value="1"/>
</dbReference>
<evidence type="ECO:0000256" key="4">
    <source>
        <dbReference type="ARBA" id="ARBA00023235"/>
    </source>
</evidence>
<dbReference type="GO" id="GO:0005811">
    <property type="term" value="C:lipid droplet"/>
    <property type="evidence" value="ECO:0007669"/>
    <property type="project" value="InterPro"/>
</dbReference>
<organism evidence="7 8">
    <name type="scientific">Pullulanibacillus camelliae</name>
    <dbReference type="NCBI Taxonomy" id="1707096"/>
    <lineage>
        <taxon>Bacteria</taxon>
        <taxon>Bacillati</taxon>
        <taxon>Bacillota</taxon>
        <taxon>Bacilli</taxon>
        <taxon>Bacillales</taxon>
        <taxon>Sporolactobacillaceae</taxon>
        <taxon>Pullulanibacillus</taxon>
    </lineage>
</organism>
<evidence type="ECO:0000256" key="3">
    <source>
        <dbReference type="ARBA" id="ARBA00022737"/>
    </source>
</evidence>
<dbReference type="InterPro" id="IPR018333">
    <property type="entry name" value="Squalene_cyclase"/>
</dbReference>
<dbReference type="SFLD" id="SFLDG01016">
    <property type="entry name" value="Prenyltransferase_Like_2"/>
    <property type="match status" value="1"/>
</dbReference>
<dbReference type="PANTHER" id="PTHR11764:SF20">
    <property type="entry name" value="LANOSTEROL SYNTHASE"/>
    <property type="match status" value="1"/>
</dbReference>
<evidence type="ECO:0000313" key="7">
    <source>
        <dbReference type="EMBL" id="GGE29268.1"/>
    </source>
</evidence>
<dbReference type="InterPro" id="IPR008930">
    <property type="entry name" value="Terpenoid_cyclase/PrenylTrfase"/>
</dbReference>
<keyword evidence="3" id="KW-0677">Repeat</keyword>
<dbReference type="PANTHER" id="PTHR11764">
    <property type="entry name" value="TERPENE CYCLASE/MUTASE FAMILY MEMBER"/>
    <property type="match status" value="1"/>
</dbReference>
<dbReference type="Pfam" id="PF13243">
    <property type="entry name" value="SQHop_cyclase_C"/>
    <property type="match status" value="1"/>
</dbReference>
<dbReference type="GO" id="GO:0016866">
    <property type="term" value="F:intramolecular transferase activity"/>
    <property type="evidence" value="ECO:0007669"/>
    <property type="project" value="InterPro"/>
</dbReference>
<feature type="domain" description="Squalene cyclase C-terminal" evidence="5">
    <location>
        <begin position="309"/>
        <end position="622"/>
    </location>
</feature>
<evidence type="ECO:0000313" key="8">
    <source>
        <dbReference type="Proteomes" id="UP000628775"/>
    </source>
</evidence>
<dbReference type="SUPFAM" id="SSF48239">
    <property type="entry name" value="Terpenoid cyclases/Protein prenyltransferases"/>
    <property type="match status" value="2"/>
</dbReference>
<dbReference type="NCBIfam" id="TIGR01787">
    <property type="entry name" value="squalene_cyclas"/>
    <property type="match status" value="1"/>
</dbReference>
<accession>A0A8J2YFJ9</accession>
<dbReference type="InterPro" id="IPR032697">
    <property type="entry name" value="SQ_cyclase_N"/>
</dbReference>
<evidence type="ECO:0000259" key="5">
    <source>
        <dbReference type="Pfam" id="PF13243"/>
    </source>
</evidence>
<keyword evidence="8" id="KW-1185">Reference proteome</keyword>
<protein>
    <submittedName>
        <fullName evidence="7">Squalene--hopene cyclase</fullName>
    </submittedName>
</protein>
<comment type="similarity">
    <text evidence="2">Belongs to the terpene cyclase/mutase family.</text>
</comment>
<feature type="domain" description="Squalene cyclase N-terminal" evidence="6">
    <location>
        <begin position="13"/>
        <end position="298"/>
    </location>
</feature>
<dbReference type="InterPro" id="IPR002365">
    <property type="entry name" value="Terpene_synthase_CS"/>
</dbReference>
<evidence type="ECO:0000256" key="2">
    <source>
        <dbReference type="ARBA" id="ARBA00009755"/>
    </source>
</evidence>
<comment type="pathway">
    <text evidence="1">Secondary metabolite biosynthesis; hopanoid biosynthesis.</text>
</comment>
<evidence type="ECO:0000259" key="6">
    <source>
        <dbReference type="Pfam" id="PF13249"/>
    </source>
</evidence>
<proteinExistence type="inferred from homology"/>
<dbReference type="GO" id="GO:0016104">
    <property type="term" value="P:triterpenoid biosynthetic process"/>
    <property type="evidence" value="ECO:0007669"/>
    <property type="project" value="InterPro"/>
</dbReference>
<dbReference type="RefSeq" id="WP_188688449.1">
    <property type="nucleotide sequence ID" value="NZ_BMIR01000001.1"/>
</dbReference>
<reference evidence="7" key="1">
    <citation type="journal article" date="2014" name="Int. J. Syst. Evol. Microbiol.">
        <title>Complete genome sequence of Corynebacterium casei LMG S-19264T (=DSM 44701T), isolated from a smear-ripened cheese.</title>
        <authorList>
            <consortium name="US DOE Joint Genome Institute (JGI-PGF)"/>
            <person name="Walter F."/>
            <person name="Albersmeier A."/>
            <person name="Kalinowski J."/>
            <person name="Ruckert C."/>
        </authorList>
    </citation>
    <scope>NUCLEOTIDE SEQUENCE</scope>
    <source>
        <strain evidence="7">CGMCC 1.15371</strain>
    </source>
</reference>
<dbReference type="PROSITE" id="PS01074">
    <property type="entry name" value="TERPENE_SYNTHASES"/>
    <property type="match status" value="1"/>
</dbReference>
<comment type="caution">
    <text evidence="7">The sequence shown here is derived from an EMBL/GenBank/DDBJ whole genome shotgun (WGS) entry which is preliminary data.</text>
</comment>
<dbReference type="UniPathway" id="UPA00337"/>
<gene>
    <name evidence="7" type="ORF">GCM10011391_04740</name>
</gene>
<dbReference type="AlphaFoldDB" id="A0A8J2YFJ9"/>
<name>A0A8J2YFJ9_9BACL</name>
<dbReference type="InterPro" id="IPR032696">
    <property type="entry name" value="SQ_cyclase_C"/>
</dbReference>
<reference evidence="7" key="2">
    <citation type="submission" date="2020-09" db="EMBL/GenBank/DDBJ databases">
        <authorList>
            <person name="Sun Q."/>
            <person name="Zhou Y."/>
        </authorList>
    </citation>
    <scope>NUCLEOTIDE SEQUENCE</scope>
    <source>
        <strain evidence="7">CGMCC 1.15371</strain>
    </source>
</reference>
<dbReference type="EMBL" id="BMIR01000001">
    <property type="protein sequence ID" value="GGE29268.1"/>
    <property type="molecule type" value="Genomic_DNA"/>
</dbReference>
<keyword evidence="4" id="KW-0413">Isomerase</keyword>
<evidence type="ECO:0000256" key="1">
    <source>
        <dbReference type="ARBA" id="ARBA00004999"/>
    </source>
</evidence>
<dbReference type="Proteomes" id="UP000628775">
    <property type="component" value="Unassembled WGS sequence"/>
</dbReference>